<proteinExistence type="predicted"/>
<evidence type="ECO:0000313" key="2">
    <source>
        <dbReference type="Proteomes" id="UP000694920"/>
    </source>
</evidence>
<keyword evidence="2" id="KW-1185">Reference proteome</keyword>
<sequence>MNERRKYNGGTKYVGPKAVFPVARYEPAITRRKVIARASASGRANELRRKFAIGRRERASQRRSKIISPNDARRSTYLGSNPNDHPPFLGIILGKPSSQRRLRHTRPRRFREAEGYTSVGRPACRLTGSSLLPTSQGFAQKSFVLTRSATQAPLKSQSQDRKYTYEVQQERSNNDIQVDLAILAQWCPLKEDTGRRRVPGANVESWGALEIPNKAKE</sequence>
<feature type="region of interest" description="Disordered" evidence="1">
    <location>
        <begin position="56"/>
        <end position="85"/>
    </location>
</feature>
<evidence type="ECO:0000313" key="3">
    <source>
        <dbReference type="RefSeq" id="XP_024938143.1"/>
    </source>
</evidence>
<evidence type="ECO:0000256" key="1">
    <source>
        <dbReference type="SAM" id="MobiDB-lite"/>
    </source>
</evidence>
<name>A0AAJ7RC61_CEPCN</name>
<reference evidence="3" key="1">
    <citation type="submission" date="2025-08" db="UniProtKB">
        <authorList>
            <consortium name="RefSeq"/>
        </authorList>
    </citation>
    <scope>IDENTIFICATION</scope>
</reference>
<organism evidence="2 3">
    <name type="scientific">Cephus cinctus</name>
    <name type="common">Wheat stem sawfly</name>
    <dbReference type="NCBI Taxonomy" id="211228"/>
    <lineage>
        <taxon>Eukaryota</taxon>
        <taxon>Metazoa</taxon>
        <taxon>Ecdysozoa</taxon>
        <taxon>Arthropoda</taxon>
        <taxon>Hexapoda</taxon>
        <taxon>Insecta</taxon>
        <taxon>Pterygota</taxon>
        <taxon>Neoptera</taxon>
        <taxon>Endopterygota</taxon>
        <taxon>Hymenoptera</taxon>
        <taxon>Cephoidea</taxon>
        <taxon>Cephidae</taxon>
        <taxon>Cephus</taxon>
    </lineage>
</organism>
<protein>
    <submittedName>
        <fullName evidence="3">Uncharacterized protein LOC107264588</fullName>
    </submittedName>
</protein>
<dbReference type="AlphaFoldDB" id="A0AAJ7RC61"/>
<accession>A0AAJ7RC61</accession>
<gene>
    <name evidence="3" type="primary">LOC107264588</name>
</gene>
<dbReference type="Proteomes" id="UP000694920">
    <property type="component" value="Unplaced"/>
</dbReference>
<dbReference type="KEGG" id="ccin:107264588"/>
<dbReference type="GeneID" id="107264588"/>
<dbReference type="RefSeq" id="XP_024938143.1">
    <property type="nucleotide sequence ID" value="XM_025082375.1"/>
</dbReference>